<gene>
    <name evidence="1" type="ORF">MP48_0029</name>
</gene>
<name>A0A075CDW7_9CAUD</name>
<evidence type="ECO:0000313" key="1">
    <source>
        <dbReference type="EMBL" id="AGZ17223.1"/>
    </source>
</evidence>
<proteinExistence type="predicted"/>
<dbReference type="OrthoDB" id="12183at10239"/>
<dbReference type="NCBIfam" id="TIGR01635">
    <property type="entry name" value="tail_comp_S"/>
    <property type="match status" value="1"/>
</dbReference>
<organism evidence="1 2">
    <name type="scientific">Pseudomonas phage MP48</name>
    <dbReference type="NCBI Taxonomy" id="1391190"/>
    <lineage>
        <taxon>Viruses</taxon>
        <taxon>Duplodnaviria</taxon>
        <taxon>Heunggongvirae</taxon>
        <taxon>Uroviricota</taxon>
        <taxon>Caudoviricetes</taxon>
        <taxon>Casadabanvirus</taxon>
        <taxon>Casadabanvirus MP48</taxon>
    </lineage>
</organism>
<keyword evidence="2" id="KW-1185">Reference proteome</keyword>
<protein>
    <submittedName>
        <fullName evidence="1">Virion morphogenesis protein</fullName>
    </submittedName>
</protein>
<dbReference type="GeneID" id="20283566"/>
<dbReference type="InterPro" id="IPR006522">
    <property type="entry name" value="Phage_virion_morphogenesis"/>
</dbReference>
<dbReference type="KEGG" id="vg:20283566"/>
<reference evidence="1 2" key="1">
    <citation type="submission" date="2013-07" db="EMBL/GenBank/DDBJ databases">
        <authorList>
            <person name="Chung I.-Y."/>
            <person name="Cho Y.-H."/>
        </authorList>
    </citation>
    <scope>NUCLEOTIDE SEQUENCE [LARGE SCALE GENOMIC DNA]</scope>
</reference>
<accession>A0A075CDW7</accession>
<dbReference type="EMBL" id="KF475786">
    <property type="protein sequence ID" value="AGZ17223.1"/>
    <property type="molecule type" value="Genomic_DNA"/>
</dbReference>
<dbReference type="Pfam" id="PF05069">
    <property type="entry name" value="Phage_tail_S"/>
    <property type="match status" value="1"/>
</dbReference>
<evidence type="ECO:0000313" key="2">
    <source>
        <dbReference type="Proteomes" id="UP000028560"/>
    </source>
</evidence>
<dbReference type="RefSeq" id="YP_009055256.1">
    <property type="nucleotide sequence ID" value="NC_024782.1"/>
</dbReference>
<dbReference type="Proteomes" id="UP000028560">
    <property type="component" value="Segment"/>
</dbReference>
<sequence>MANRIELELVDREVQERLAALYAAVTDTLPLMRGIAAELLAETEFAFMDEGPGWPQLSPVTVAARAAKGRGAHPILQVTNALARSITTRADRDQAQIGSNLTYAAIQQLGGQAGRGRKVTIPARPYLPVLRSGQLKPSARDAVLDLLLAVLSQGR</sequence>